<dbReference type="InterPro" id="IPR050832">
    <property type="entry name" value="Bact_Acetyltransf"/>
</dbReference>
<dbReference type="Proteomes" id="UP000247459">
    <property type="component" value="Unassembled WGS sequence"/>
</dbReference>
<dbReference type="EMBL" id="PRLG01000011">
    <property type="protein sequence ID" value="PYY30161.1"/>
    <property type="molecule type" value="Genomic_DNA"/>
</dbReference>
<dbReference type="InterPro" id="IPR000182">
    <property type="entry name" value="GNAT_dom"/>
</dbReference>
<name>A0A2W0D2N9_9BACL</name>
<keyword evidence="1 4" id="KW-0808">Transferase</keyword>
<dbReference type="CDD" id="cd04301">
    <property type="entry name" value="NAT_SF"/>
    <property type="match status" value="1"/>
</dbReference>
<evidence type="ECO:0000256" key="2">
    <source>
        <dbReference type="ARBA" id="ARBA00023315"/>
    </source>
</evidence>
<dbReference type="Pfam" id="PF00583">
    <property type="entry name" value="Acetyltransf_1"/>
    <property type="match status" value="1"/>
</dbReference>
<accession>A0A2W0D2N9</accession>
<sequence length="157" mass="18454">MISYRRLEPQDPEFVKRLMEEYALQFPAFIINLYPERWASYFNHSSNSEYWVAVEMNQIVGHAGFMYNNDEKSYEIVGVVVSTRHLRKGIGKTLLDHVCEAIQEKGVTEVMLHTLGHPDNEDTLVFYKSIGYSVSRFEKDYFQTGYSRVTFRKSLNY</sequence>
<gene>
    <name evidence="4" type="ORF">PIL02S_01439</name>
</gene>
<dbReference type="PANTHER" id="PTHR43877">
    <property type="entry name" value="AMINOALKYLPHOSPHONATE N-ACETYLTRANSFERASE-RELATED-RELATED"/>
    <property type="match status" value="1"/>
</dbReference>
<protein>
    <submittedName>
        <fullName evidence="4">GCN5-related N-acetyltransferase</fullName>
    </submittedName>
</protein>
<dbReference type="InterPro" id="IPR016181">
    <property type="entry name" value="Acyl_CoA_acyltransferase"/>
</dbReference>
<keyword evidence="2" id="KW-0012">Acyltransferase</keyword>
<dbReference type="Gene3D" id="3.40.630.30">
    <property type="match status" value="1"/>
</dbReference>
<proteinExistence type="predicted"/>
<dbReference type="PROSITE" id="PS51186">
    <property type="entry name" value="GNAT"/>
    <property type="match status" value="1"/>
</dbReference>
<dbReference type="GO" id="GO:0016747">
    <property type="term" value="F:acyltransferase activity, transferring groups other than amino-acyl groups"/>
    <property type="evidence" value="ECO:0007669"/>
    <property type="project" value="InterPro"/>
</dbReference>
<dbReference type="SUPFAM" id="SSF55729">
    <property type="entry name" value="Acyl-CoA N-acyltransferases (Nat)"/>
    <property type="match status" value="1"/>
</dbReference>
<organism evidence="4 5">
    <name type="scientific">Paenibacillus illinoisensis</name>
    <dbReference type="NCBI Taxonomy" id="59845"/>
    <lineage>
        <taxon>Bacteria</taxon>
        <taxon>Bacillati</taxon>
        <taxon>Bacillota</taxon>
        <taxon>Bacilli</taxon>
        <taxon>Bacillales</taxon>
        <taxon>Paenibacillaceae</taxon>
        <taxon>Paenibacillus</taxon>
    </lineage>
</organism>
<evidence type="ECO:0000313" key="4">
    <source>
        <dbReference type="EMBL" id="PYY30161.1"/>
    </source>
</evidence>
<reference evidence="4 5" key="1">
    <citation type="submission" date="2018-01" db="EMBL/GenBank/DDBJ databases">
        <title>Genome sequence of the PGP bacterium Paenibacillus illinoisensis E3.</title>
        <authorList>
            <person name="Rolli E."/>
            <person name="Marasco R."/>
            <person name="Bessem C."/>
            <person name="Michoud G."/>
            <person name="Gaiarsa S."/>
            <person name="Borin S."/>
            <person name="Daffonchio D."/>
        </authorList>
    </citation>
    <scope>NUCLEOTIDE SEQUENCE [LARGE SCALE GENOMIC DNA]</scope>
    <source>
        <strain evidence="4 5">E3</strain>
    </source>
</reference>
<evidence type="ECO:0000313" key="5">
    <source>
        <dbReference type="Proteomes" id="UP000247459"/>
    </source>
</evidence>
<evidence type="ECO:0000256" key="1">
    <source>
        <dbReference type="ARBA" id="ARBA00022679"/>
    </source>
</evidence>
<dbReference type="AlphaFoldDB" id="A0A2W0D2N9"/>
<comment type="caution">
    <text evidence="4">The sequence shown here is derived from an EMBL/GenBank/DDBJ whole genome shotgun (WGS) entry which is preliminary data.</text>
</comment>
<feature type="domain" description="N-acetyltransferase" evidence="3">
    <location>
        <begin position="2"/>
        <end position="156"/>
    </location>
</feature>
<evidence type="ECO:0000259" key="3">
    <source>
        <dbReference type="PROSITE" id="PS51186"/>
    </source>
</evidence>